<proteinExistence type="predicted"/>
<gene>
    <name evidence="1" type="ORF">J2T04_000307</name>
</gene>
<protein>
    <submittedName>
        <fullName evidence="1">Uncharacterized protein</fullName>
    </submittedName>
</protein>
<name>A0ABT9SJ20_9FLAO</name>
<evidence type="ECO:0000313" key="1">
    <source>
        <dbReference type="EMBL" id="MDP9958440.1"/>
    </source>
</evidence>
<reference evidence="1 2" key="1">
    <citation type="submission" date="2023-07" db="EMBL/GenBank/DDBJ databases">
        <title>Sorghum-associated microbial communities from plants grown in Nebraska, USA.</title>
        <authorList>
            <person name="Schachtman D."/>
        </authorList>
    </citation>
    <scope>NUCLEOTIDE SEQUENCE [LARGE SCALE GENOMIC DNA]</scope>
    <source>
        <strain evidence="1 2">CC351</strain>
    </source>
</reference>
<comment type="caution">
    <text evidence="1">The sequence shown here is derived from an EMBL/GenBank/DDBJ whole genome shotgun (WGS) entry which is preliminary data.</text>
</comment>
<accession>A0ABT9SJ20</accession>
<sequence length="38" mass="4453">MGCCIAFKTMFLMRFVRQTSTKAWVKLQTINDKAKIKD</sequence>
<keyword evidence="2" id="KW-1185">Reference proteome</keyword>
<dbReference type="Proteomes" id="UP001235513">
    <property type="component" value="Unassembled WGS sequence"/>
</dbReference>
<dbReference type="EMBL" id="JAUSRL010000001">
    <property type="protein sequence ID" value="MDP9958440.1"/>
    <property type="molecule type" value="Genomic_DNA"/>
</dbReference>
<evidence type="ECO:0000313" key="2">
    <source>
        <dbReference type="Proteomes" id="UP001235513"/>
    </source>
</evidence>
<organism evidence="1 2">
    <name type="scientific">Chryseobacterium lathyri</name>
    <dbReference type="NCBI Taxonomy" id="395933"/>
    <lineage>
        <taxon>Bacteria</taxon>
        <taxon>Pseudomonadati</taxon>
        <taxon>Bacteroidota</taxon>
        <taxon>Flavobacteriia</taxon>
        <taxon>Flavobacteriales</taxon>
        <taxon>Weeksellaceae</taxon>
        <taxon>Chryseobacterium group</taxon>
        <taxon>Chryseobacterium</taxon>
    </lineage>
</organism>